<feature type="region of interest" description="Disordered" evidence="1">
    <location>
        <begin position="1"/>
        <end position="29"/>
    </location>
</feature>
<comment type="caution">
    <text evidence="3">The sequence shown here is derived from an EMBL/GenBank/DDBJ whole genome shotgun (WGS) entry which is preliminary data.</text>
</comment>
<feature type="compositionally biased region" description="Basic and acidic residues" evidence="1">
    <location>
        <begin position="1"/>
        <end position="23"/>
    </location>
</feature>
<proteinExistence type="predicted"/>
<evidence type="ECO:0000313" key="3">
    <source>
        <dbReference type="EMBL" id="MED6161024.1"/>
    </source>
</evidence>
<organism evidence="3 4">
    <name type="scientific">Stylosanthes scabra</name>
    <dbReference type="NCBI Taxonomy" id="79078"/>
    <lineage>
        <taxon>Eukaryota</taxon>
        <taxon>Viridiplantae</taxon>
        <taxon>Streptophyta</taxon>
        <taxon>Embryophyta</taxon>
        <taxon>Tracheophyta</taxon>
        <taxon>Spermatophyta</taxon>
        <taxon>Magnoliopsida</taxon>
        <taxon>eudicotyledons</taxon>
        <taxon>Gunneridae</taxon>
        <taxon>Pentapetalae</taxon>
        <taxon>rosids</taxon>
        <taxon>fabids</taxon>
        <taxon>Fabales</taxon>
        <taxon>Fabaceae</taxon>
        <taxon>Papilionoideae</taxon>
        <taxon>50 kb inversion clade</taxon>
        <taxon>dalbergioids sensu lato</taxon>
        <taxon>Dalbergieae</taxon>
        <taxon>Pterocarpus clade</taxon>
        <taxon>Stylosanthes</taxon>
    </lineage>
</organism>
<gene>
    <name evidence="3" type="ORF">PIB30_056870</name>
</gene>
<evidence type="ECO:0000256" key="2">
    <source>
        <dbReference type="SAM" id="Phobius"/>
    </source>
</evidence>
<keyword evidence="2" id="KW-1133">Transmembrane helix</keyword>
<dbReference type="Proteomes" id="UP001341840">
    <property type="component" value="Unassembled WGS sequence"/>
</dbReference>
<keyword evidence="2" id="KW-0812">Transmembrane</keyword>
<accession>A0ABU6UJB9</accession>
<sequence length="112" mass="12477">MVSRNRNRDFDRKTRGDERETRISTRRGTACGGRTQMGLKQLRSCVAAIYWRWVIGSGYLGGRHALSVSFMPSLNFVVFAAVGSVEITGVMLGLSLLLSLYSLCIFTRIRVG</sequence>
<feature type="transmembrane region" description="Helical" evidence="2">
    <location>
        <begin position="74"/>
        <end position="101"/>
    </location>
</feature>
<reference evidence="3 4" key="1">
    <citation type="journal article" date="2023" name="Plants (Basel)">
        <title>Bridging the Gap: Combining Genomics and Transcriptomics Approaches to Understand Stylosanthes scabra, an Orphan Legume from the Brazilian Caatinga.</title>
        <authorList>
            <person name="Ferreira-Neto J.R.C."/>
            <person name="da Silva M.D."/>
            <person name="Binneck E."/>
            <person name="de Melo N.F."/>
            <person name="da Silva R.H."/>
            <person name="de Melo A.L.T.M."/>
            <person name="Pandolfi V."/>
            <person name="Bustamante F.O."/>
            <person name="Brasileiro-Vidal A.C."/>
            <person name="Benko-Iseppon A.M."/>
        </authorList>
    </citation>
    <scope>NUCLEOTIDE SEQUENCE [LARGE SCALE GENOMIC DNA]</scope>
    <source>
        <tissue evidence="3">Leaves</tissue>
    </source>
</reference>
<protein>
    <submittedName>
        <fullName evidence="3">Uncharacterized protein</fullName>
    </submittedName>
</protein>
<keyword evidence="2" id="KW-0472">Membrane</keyword>
<name>A0ABU6UJB9_9FABA</name>
<dbReference type="EMBL" id="JASCZI010121288">
    <property type="protein sequence ID" value="MED6161024.1"/>
    <property type="molecule type" value="Genomic_DNA"/>
</dbReference>
<feature type="transmembrane region" description="Helical" evidence="2">
    <location>
        <begin position="44"/>
        <end position="62"/>
    </location>
</feature>
<evidence type="ECO:0000256" key="1">
    <source>
        <dbReference type="SAM" id="MobiDB-lite"/>
    </source>
</evidence>
<keyword evidence="4" id="KW-1185">Reference proteome</keyword>
<evidence type="ECO:0000313" key="4">
    <source>
        <dbReference type="Proteomes" id="UP001341840"/>
    </source>
</evidence>